<dbReference type="EMBL" id="LGCL01000019">
    <property type="protein sequence ID" value="KPL78319.1"/>
    <property type="molecule type" value="Genomic_DNA"/>
</dbReference>
<dbReference type="OrthoDB" id="1118320at2"/>
<organism evidence="1 2">
    <name type="scientific">Ornatilinea apprima</name>
    <dbReference type="NCBI Taxonomy" id="1134406"/>
    <lineage>
        <taxon>Bacteria</taxon>
        <taxon>Bacillati</taxon>
        <taxon>Chloroflexota</taxon>
        <taxon>Anaerolineae</taxon>
        <taxon>Anaerolineales</taxon>
        <taxon>Anaerolineaceae</taxon>
        <taxon>Ornatilinea</taxon>
    </lineage>
</organism>
<dbReference type="RefSeq" id="WP_075062389.1">
    <property type="nucleotide sequence ID" value="NZ_LGCL01000019.1"/>
</dbReference>
<keyword evidence="2" id="KW-1185">Reference proteome</keyword>
<comment type="caution">
    <text evidence="1">The sequence shown here is derived from an EMBL/GenBank/DDBJ whole genome shotgun (WGS) entry which is preliminary data.</text>
</comment>
<protein>
    <submittedName>
        <fullName evidence="1">Uncharacterized protein</fullName>
    </submittedName>
</protein>
<evidence type="ECO:0000313" key="2">
    <source>
        <dbReference type="Proteomes" id="UP000050417"/>
    </source>
</evidence>
<dbReference type="PATRIC" id="fig|1134406.4.peg.3361"/>
<dbReference type="AlphaFoldDB" id="A0A0P6XYH1"/>
<dbReference type="STRING" id="1134406.ADN00_07655"/>
<sequence>MTVHLYLSLVPEALIASMLDPEEFGVYYAVGTEKKSRGQAIFFEIDPAYRNDFFAIEEGVQRCVPHEDGAPKASIYISVYRVLEHISMDAIQALYLTTQDGRTLKLETSSDIPAPTSRLHLYQEIAPVSPLVCSTLDPVKFYDLIVRNPASLLTLPAICFVDLRLGELAEDPMGGAVGDLPYDNIDHLREVLASMKTKHTKMVDRTHSATLAYRTIKTGVYVGNKEKLLFFPMPTQEELKAHHYNWWRSARM</sequence>
<proteinExistence type="predicted"/>
<name>A0A0P6XYH1_9CHLR</name>
<dbReference type="Proteomes" id="UP000050417">
    <property type="component" value="Unassembled WGS sequence"/>
</dbReference>
<accession>A0A0P6XYH1</accession>
<reference evidence="1 2" key="1">
    <citation type="submission" date="2015-07" db="EMBL/GenBank/DDBJ databases">
        <title>Genome sequence of Ornatilinea apprima DSM 23815.</title>
        <authorList>
            <person name="Hemp J."/>
            <person name="Ward L.M."/>
            <person name="Pace L.A."/>
            <person name="Fischer W.W."/>
        </authorList>
    </citation>
    <scope>NUCLEOTIDE SEQUENCE [LARGE SCALE GENOMIC DNA]</scope>
    <source>
        <strain evidence="1 2">P3M-1</strain>
    </source>
</reference>
<evidence type="ECO:0000313" key="1">
    <source>
        <dbReference type="EMBL" id="KPL78319.1"/>
    </source>
</evidence>
<gene>
    <name evidence="1" type="ORF">ADN00_07655</name>
</gene>